<keyword evidence="12" id="KW-1185">Reference proteome</keyword>
<keyword evidence="7" id="KW-0539">Nucleus</keyword>
<dbReference type="EMBL" id="ML119676">
    <property type="protein sequence ID" value="RPA81785.1"/>
    <property type="molecule type" value="Genomic_DNA"/>
</dbReference>
<evidence type="ECO:0000256" key="7">
    <source>
        <dbReference type="ARBA" id="ARBA00023242"/>
    </source>
</evidence>
<keyword evidence="4" id="KW-0747">Spliceosome</keyword>
<reference evidence="11 12" key="1">
    <citation type="journal article" date="2018" name="Nat. Ecol. Evol.">
        <title>Pezizomycetes genomes reveal the molecular basis of ectomycorrhizal truffle lifestyle.</title>
        <authorList>
            <person name="Murat C."/>
            <person name="Payen T."/>
            <person name="Noel B."/>
            <person name="Kuo A."/>
            <person name="Morin E."/>
            <person name="Chen J."/>
            <person name="Kohler A."/>
            <person name="Krizsan K."/>
            <person name="Balestrini R."/>
            <person name="Da Silva C."/>
            <person name="Montanini B."/>
            <person name="Hainaut M."/>
            <person name="Levati E."/>
            <person name="Barry K.W."/>
            <person name="Belfiori B."/>
            <person name="Cichocki N."/>
            <person name="Clum A."/>
            <person name="Dockter R.B."/>
            <person name="Fauchery L."/>
            <person name="Guy J."/>
            <person name="Iotti M."/>
            <person name="Le Tacon F."/>
            <person name="Lindquist E.A."/>
            <person name="Lipzen A."/>
            <person name="Malagnac F."/>
            <person name="Mello A."/>
            <person name="Molinier V."/>
            <person name="Miyauchi S."/>
            <person name="Poulain J."/>
            <person name="Riccioni C."/>
            <person name="Rubini A."/>
            <person name="Sitrit Y."/>
            <person name="Splivallo R."/>
            <person name="Traeger S."/>
            <person name="Wang M."/>
            <person name="Zifcakova L."/>
            <person name="Wipf D."/>
            <person name="Zambonelli A."/>
            <person name="Paolocci F."/>
            <person name="Nowrousian M."/>
            <person name="Ottonello S."/>
            <person name="Baldrian P."/>
            <person name="Spatafora J.W."/>
            <person name="Henrissat B."/>
            <person name="Nagy L.G."/>
            <person name="Aury J.M."/>
            <person name="Wincker P."/>
            <person name="Grigoriev I.V."/>
            <person name="Bonfante P."/>
            <person name="Martin F.M."/>
        </authorList>
    </citation>
    <scope>NUCLEOTIDE SEQUENCE [LARGE SCALE GENOMIC DNA]</scope>
    <source>
        <strain evidence="11 12">RN42</strain>
    </source>
</reference>
<feature type="compositionally biased region" description="Basic residues" evidence="9">
    <location>
        <begin position="149"/>
        <end position="161"/>
    </location>
</feature>
<protein>
    <recommendedName>
        <fullName evidence="10">CBF1-interacting co-repressor CIR N-terminal domain-containing protein</fullName>
    </recommendedName>
</protein>
<evidence type="ECO:0000256" key="8">
    <source>
        <dbReference type="SAM" id="Coils"/>
    </source>
</evidence>
<comment type="subcellular location">
    <subcellularLocation>
        <location evidence="1">Nucleus</location>
    </subcellularLocation>
</comment>
<feature type="region of interest" description="Disordered" evidence="9">
    <location>
        <begin position="90"/>
        <end position="161"/>
    </location>
</feature>
<feature type="domain" description="CBF1-interacting co-repressor CIR N-terminal" evidence="10">
    <location>
        <begin position="10"/>
        <end position="46"/>
    </location>
</feature>
<dbReference type="GO" id="GO:0005684">
    <property type="term" value="C:U2-type spliceosomal complex"/>
    <property type="evidence" value="ECO:0007669"/>
    <property type="project" value="TreeGrafter"/>
</dbReference>
<evidence type="ECO:0000256" key="3">
    <source>
        <dbReference type="ARBA" id="ARBA00022664"/>
    </source>
</evidence>
<dbReference type="InterPro" id="IPR051376">
    <property type="entry name" value="CWC25_splicing_factor"/>
</dbReference>
<feature type="compositionally biased region" description="Basic and acidic residues" evidence="9">
    <location>
        <begin position="137"/>
        <end position="148"/>
    </location>
</feature>
<name>A0A3N4I6S5_ASCIM</name>
<evidence type="ECO:0000259" key="10">
    <source>
        <dbReference type="SMART" id="SM01083"/>
    </source>
</evidence>
<evidence type="ECO:0000256" key="1">
    <source>
        <dbReference type="ARBA" id="ARBA00004123"/>
    </source>
</evidence>
<dbReference type="PANTHER" id="PTHR16196">
    <property type="entry name" value="CELL CYCLE CONTROL PROTEIN CWF25"/>
    <property type="match status" value="1"/>
</dbReference>
<evidence type="ECO:0000256" key="4">
    <source>
        <dbReference type="ARBA" id="ARBA00022728"/>
    </source>
</evidence>
<evidence type="ECO:0000256" key="9">
    <source>
        <dbReference type="SAM" id="MobiDB-lite"/>
    </source>
</evidence>
<evidence type="ECO:0000313" key="12">
    <source>
        <dbReference type="Proteomes" id="UP000275078"/>
    </source>
</evidence>
<keyword evidence="5 8" id="KW-0175">Coiled coil</keyword>
<accession>A0A3N4I6S5</accession>
<organism evidence="11 12">
    <name type="scientific">Ascobolus immersus RN42</name>
    <dbReference type="NCBI Taxonomy" id="1160509"/>
    <lineage>
        <taxon>Eukaryota</taxon>
        <taxon>Fungi</taxon>
        <taxon>Dikarya</taxon>
        <taxon>Ascomycota</taxon>
        <taxon>Pezizomycotina</taxon>
        <taxon>Pezizomycetes</taxon>
        <taxon>Pezizales</taxon>
        <taxon>Ascobolaceae</taxon>
        <taxon>Ascobolus</taxon>
    </lineage>
</organism>
<evidence type="ECO:0000256" key="2">
    <source>
        <dbReference type="ARBA" id="ARBA00006695"/>
    </source>
</evidence>
<gene>
    <name evidence="11" type="ORF">BJ508DRAFT_104989</name>
</gene>
<evidence type="ECO:0000256" key="6">
    <source>
        <dbReference type="ARBA" id="ARBA00023187"/>
    </source>
</evidence>
<dbReference type="AlphaFoldDB" id="A0A3N4I6S5"/>
<evidence type="ECO:0000256" key="5">
    <source>
        <dbReference type="ARBA" id="ARBA00023054"/>
    </source>
</evidence>
<dbReference type="Pfam" id="PF10197">
    <property type="entry name" value="Cir_N"/>
    <property type="match status" value="1"/>
</dbReference>
<feature type="coiled-coil region" evidence="8">
    <location>
        <begin position="26"/>
        <end position="53"/>
    </location>
</feature>
<keyword evidence="6" id="KW-0508">mRNA splicing</keyword>
<dbReference type="GO" id="GO:0000398">
    <property type="term" value="P:mRNA splicing, via spliceosome"/>
    <property type="evidence" value="ECO:0007669"/>
    <property type="project" value="TreeGrafter"/>
</dbReference>
<dbReference type="PANTHER" id="PTHR16196:SF0">
    <property type="entry name" value="PRE-MRNA-SPLICING FACTOR CWC25 HOMOLOG"/>
    <property type="match status" value="1"/>
</dbReference>
<dbReference type="STRING" id="1160509.A0A3N4I6S5"/>
<proteinExistence type="inferred from homology"/>
<keyword evidence="3" id="KW-0507">mRNA processing</keyword>
<comment type="similarity">
    <text evidence="2">Belongs to the CWC25 family.</text>
</comment>
<dbReference type="InterPro" id="IPR019339">
    <property type="entry name" value="CIR_N_dom"/>
</dbReference>
<dbReference type="OrthoDB" id="21123at2759"/>
<evidence type="ECO:0000313" key="11">
    <source>
        <dbReference type="EMBL" id="RPA81785.1"/>
    </source>
</evidence>
<dbReference type="SMART" id="SM01083">
    <property type="entry name" value="Cir_N"/>
    <property type="match status" value="1"/>
</dbReference>
<sequence>MGGDLNLKKSWHPNLLENQKRVWEDERKALLERKRIEELRKEVKEERALEELRKASTGSLQVQQSRVEWLYASAAKDSLAGSSVGNLLGRRRGEMKLGTTTATGAVEKRKPTPQSQLREDPLSFMKLQEISQRRKHDSTTKRNKDSKVVKSHGHTRARRRL</sequence>
<dbReference type="Proteomes" id="UP000275078">
    <property type="component" value="Unassembled WGS sequence"/>
</dbReference>